<dbReference type="EMBL" id="KV427636">
    <property type="protein sequence ID" value="KZT04514.1"/>
    <property type="molecule type" value="Genomic_DNA"/>
</dbReference>
<sequence length="193" mass="21779">MMASSNSVSDSTDRNVEWVHSFNEHLKSGKPLEEFEQRSHSPPPKKRRAPAIPDFRFEQSFLRSIKPYVHIERQIAEDIAAVATASGEKGAEKHETRVMLHEDIRVRWGRVMWITLRDQVISPLLQGALRGLASVFLSPLLVSFGASFRSWWAKGATRTEEHHTEGHGVGWLRNKMAELMTASSPASASTHVR</sequence>
<evidence type="ECO:0000313" key="2">
    <source>
        <dbReference type="EMBL" id="KZT04514.1"/>
    </source>
</evidence>
<evidence type="ECO:0000313" key="3">
    <source>
        <dbReference type="Proteomes" id="UP000076871"/>
    </source>
</evidence>
<dbReference type="Proteomes" id="UP000076871">
    <property type="component" value="Unassembled WGS sequence"/>
</dbReference>
<dbReference type="GO" id="GO:0140580">
    <property type="term" value="F:mitochondrion autophagosome adaptor activity"/>
    <property type="evidence" value="ECO:0007669"/>
    <property type="project" value="InterPro"/>
</dbReference>
<feature type="compositionally biased region" description="Basic and acidic residues" evidence="1">
    <location>
        <begin position="29"/>
        <end position="39"/>
    </location>
</feature>
<dbReference type="Pfam" id="PF08589">
    <property type="entry name" value="ATG43"/>
    <property type="match status" value="1"/>
</dbReference>
<reference evidence="2 3" key="1">
    <citation type="journal article" date="2016" name="Mol. Biol. Evol.">
        <title>Comparative Genomics of Early-Diverging Mushroom-Forming Fungi Provides Insights into the Origins of Lignocellulose Decay Capabilities.</title>
        <authorList>
            <person name="Nagy L.G."/>
            <person name="Riley R."/>
            <person name="Tritt A."/>
            <person name="Adam C."/>
            <person name="Daum C."/>
            <person name="Floudas D."/>
            <person name="Sun H."/>
            <person name="Yadav J.S."/>
            <person name="Pangilinan J."/>
            <person name="Larsson K.H."/>
            <person name="Matsuura K."/>
            <person name="Barry K."/>
            <person name="Labutti K."/>
            <person name="Kuo R."/>
            <person name="Ohm R.A."/>
            <person name="Bhattacharya S.S."/>
            <person name="Shirouzu T."/>
            <person name="Yoshinaga Y."/>
            <person name="Martin F.M."/>
            <person name="Grigoriev I.V."/>
            <person name="Hibbett D.S."/>
        </authorList>
    </citation>
    <scope>NUCLEOTIDE SEQUENCE [LARGE SCALE GENOMIC DNA]</scope>
    <source>
        <strain evidence="2 3">93-53</strain>
    </source>
</reference>
<accession>A0A165DBT9</accession>
<dbReference type="STRING" id="1314785.A0A165DBT9"/>
<proteinExistence type="predicted"/>
<dbReference type="AlphaFoldDB" id="A0A165DBT9"/>
<dbReference type="InParanoid" id="A0A165DBT9"/>
<name>A0A165DBT9_9APHY</name>
<keyword evidence="3" id="KW-1185">Reference proteome</keyword>
<gene>
    <name evidence="2" type="ORF">LAESUDRAFT_682732</name>
</gene>
<dbReference type="GO" id="GO:0000423">
    <property type="term" value="P:mitophagy"/>
    <property type="evidence" value="ECO:0007669"/>
    <property type="project" value="InterPro"/>
</dbReference>
<feature type="region of interest" description="Disordered" evidence="1">
    <location>
        <begin position="29"/>
        <end position="50"/>
    </location>
</feature>
<dbReference type="PANTHER" id="PTHR38699">
    <property type="entry name" value="CHROMOSOME 1, WHOLE GENOME SHOTGUN SEQUENCE"/>
    <property type="match status" value="1"/>
</dbReference>
<organism evidence="2 3">
    <name type="scientific">Laetiporus sulphureus 93-53</name>
    <dbReference type="NCBI Taxonomy" id="1314785"/>
    <lineage>
        <taxon>Eukaryota</taxon>
        <taxon>Fungi</taxon>
        <taxon>Dikarya</taxon>
        <taxon>Basidiomycota</taxon>
        <taxon>Agaricomycotina</taxon>
        <taxon>Agaricomycetes</taxon>
        <taxon>Polyporales</taxon>
        <taxon>Laetiporus</taxon>
    </lineage>
</organism>
<dbReference type="OrthoDB" id="2430343at2759"/>
<dbReference type="PANTHER" id="PTHR38699:SF1">
    <property type="entry name" value="MITOPHAGY RECEPTOR ATG43"/>
    <property type="match status" value="1"/>
</dbReference>
<evidence type="ECO:0000256" key="1">
    <source>
        <dbReference type="SAM" id="MobiDB-lite"/>
    </source>
</evidence>
<dbReference type="InterPro" id="IPR013898">
    <property type="entry name" value="Atg43"/>
</dbReference>
<protein>
    <submittedName>
        <fullName evidence="2">Uncharacterized protein</fullName>
    </submittedName>
</protein>
<dbReference type="RefSeq" id="XP_040762254.1">
    <property type="nucleotide sequence ID" value="XM_040905800.1"/>
</dbReference>
<dbReference type="GeneID" id="63822829"/>